<reference evidence="4" key="1">
    <citation type="submission" date="2020-01" db="EMBL/GenBank/DDBJ databases">
        <authorList>
            <person name="Mishra B."/>
        </authorList>
    </citation>
    <scope>NUCLEOTIDE SEQUENCE [LARGE SCALE GENOMIC DNA]</scope>
</reference>
<dbReference type="InterPro" id="IPR007021">
    <property type="entry name" value="DUF659"/>
</dbReference>
<dbReference type="PANTHER" id="PTHR32166">
    <property type="entry name" value="OSJNBA0013A04.12 PROTEIN"/>
    <property type="match status" value="1"/>
</dbReference>
<dbReference type="OrthoDB" id="1741262at2759"/>
<feature type="compositionally biased region" description="Basic and acidic residues" evidence="1">
    <location>
        <begin position="25"/>
        <end position="36"/>
    </location>
</feature>
<proteinExistence type="predicted"/>
<name>A0A6D2HJH6_9BRAS</name>
<evidence type="ECO:0000256" key="1">
    <source>
        <dbReference type="SAM" id="MobiDB-lite"/>
    </source>
</evidence>
<dbReference type="InterPro" id="IPR008906">
    <property type="entry name" value="HATC_C_dom"/>
</dbReference>
<dbReference type="SUPFAM" id="SSF53098">
    <property type="entry name" value="Ribonuclease H-like"/>
    <property type="match status" value="1"/>
</dbReference>
<feature type="domain" description="HAT C-terminal dimerisation" evidence="3">
    <location>
        <begin position="452"/>
        <end position="522"/>
    </location>
</feature>
<sequence length="587" mass="65990">MVTNERSGHKRGRREDSSSKSVSPPEKEKTGGKDANKQAFLSQKSIARFFYENHVELSAVDSPSFWKMMTASCGQTELKLPDSHDLKGWMLQETLKEVEVHVKKIKDSWTVTGCSLLLDAWIDEKGRDLVAFVADCPAGPVYLKSFDVSLIKSNATALVSLVDELVDEVGRHNVIQIVASSTCGWVGELGKSFAASNDEKVFWSVSVSHCFELMLVKIGKMYTLGYIVDKVNKITQFINNNPLVLKLVRDHSDGVDMTASSSSFEFEFFIPYLTLESIFKAKKALGDMFALSDWNKEEDIEISKLMNDSSFWETVEIVVKCASPLIRGLLFLSAANNQQVGYIYDAMDGIKESIAKEFNDKKLCYEPLWEVIDEVWNTHLHSPLHAAGYFLNPTAFYFNGFHLDQEVATGLISTLLHTEKERSIQAKIATQLHMYRLGQDCFNEASQADQISGLAPAEWWAQKASEHPELQSFAVKVLSQTCEGASRYKMKRSLAEKLLLTEGMSRSEQQHLEELAFVHYNLHLQSCKTKLKRRTTSSLSLSLSLSCGKQGLRRLLLTDSTLLTRLDPATKVKAGTWVVRLVKCFKV</sequence>
<dbReference type="Proteomes" id="UP000467841">
    <property type="component" value="Unassembled WGS sequence"/>
</dbReference>
<comment type="caution">
    <text evidence="4">The sequence shown here is derived from an EMBL/GenBank/DDBJ whole genome shotgun (WGS) entry which is preliminary data.</text>
</comment>
<dbReference type="PANTHER" id="PTHR32166:SF63">
    <property type="entry name" value="HAT TRANSPOSON SUPERFAMILY PROTEIN"/>
    <property type="match status" value="1"/>
</dbReference>
<dbReference type="EMBL" id="CACVBM020000222">
    <property type="protein sequence ID" value="CAA7016288.1"/>
    <property type="molecule type" value="Genomic_DNA"/>
</dbReference>
<dbReference type="GO" id="GO:0046983">
    <property type="term" value="F:protein dimerization activity"/>
    <property type="evidence" value="ECO:0007669"/>
    <property type="project" value="InterPro"/>
</dbReference>
<evidence type="ECO:0000259" key="3">
    <source>
        <dbReference type="Pfam" id="PF05699"/>
    </source>
</evidence>
<evidence type="ECO:0000313" key="5">
    <source>
        <dbReference type="Proteomes" id="UP000467841"/>
    </source>
</evidence>
<evidence type="ECO:0000313" key="4">
    <source>
        <dbReference type="EMBL" id="CAA7016288.1"/>
    </source>
</evidence>
<dbReference type="InterPro" id="IPR012337">
    <property type="entry name" value="RNaseH-like_sf"/>
</dbReference>
<protein>
    <recommendedName>
        <fullName evidence="6">DUF659 domain-containing protein</fullName>
    </recommendedName>
</protein>
<dbReference type="AlphaFoldDB" id="A0A6D2HJH6"/>
<organism evidence="4 5">
    <name type="scientific">Microthlaspi erraticum</name>
    <dbReference type="NCBI Taxonomy" id="1685480"/>
    <lineage>
        <taxon>Eukaryota</taxon>
        <taxon>Viridiplantae</taxon>
        <taxon>Streptophyta</taxon>
        <taxon>Embryophyta</taxon>
        <taxon>Tracheophyta</taxon>
        <taxon>Spermatophyta</taxon>
        <taxon>Magnoliopsida</taxon>
        <taxon>eudicotyledons</taxon>
        <taxon>Gunneridae</taxon>
        <taxon>Pentapetalae</taxon>
        <taxon>rosids</taxon>
        <taxon>malvids</taxon>
        <taxon>Brassicales</taxon>
        <taxon>Brassicaceae</taxon>
        <taxon>Coluteocarpeae</taxon>
        <taxon>Microthlaspi</taxon>
    </lineage>
</organism>
<dbReference type="Pfam" id="PF04937">
    <property type="entry name" value="DUF659"/>
    <property type="match status" value="1"/>
</dbReference>
<evidence type="ECO:0008006" key="6">
    <source>
        <dbReference type="Google" id="ProtNLM"/>
    </source>
</evidence>
<feature type="domain" description="DUF659" evidence="2">
    <location>
        <begin position="81"/>
        <end position="234"/>
    </location>
</feature>
<accession>A0A6D2HJH6</accession>
<feature type="region of interest" description="Disordered" evidence="1">
    <location>
        <begin position="1"/>
        <end position="37"/>
    </location>
</feature>
<keyword evidence="5" id="KW-1185">Reference proteome</keyword>
<evidence type="ECO:0000259" key="2">
    <source>
        <dbReference type="Pfam" id="PF04937"/>
    </source>
</evidence>
<gene>
    <name evidence="4" type="ORF">MERR_LOCUS3523</name>
</gene>
<dbReference type="Pfam" id="PF05699">
    <property type="entry name" value="Dimer_Tnp_hAT"/>
    <property type="match status" value="1"/>
</dbReference>